<dbReference type="SUPFAM" id="SSF51161">
    <property type="entry name" value="Trimeric LpxA-like enzymes"/>
    <property type="match status" value="1"/>
</dbReference>
<dbReference type="EMBL" id="WRXO01000004">
    <property type="protein sequence ID" value="MVT42080.1"/>
    <property type="molecule type" value="Genomic_DNA"/>
</dbReference>
<accession>A0A6N8JA21</accession>
<protein>
    <submittedName>
        <fullName evidence="1">Acyltransferase</fullName>
    </submittedName>
</protein>
<comment type="caution">
    <text evidence="1">The sequence shown here is derived from an EMBL/GenBank/DDBJ whole genome shotgun (WGS) entry which is preliminary data.</text>
</comment>
<dbReference type="PANTHER" id="PTHR23416">
    <property type="entry name" value="SIALIC ACID SYNTHASE-RELATED"/>
    <property type="match status" value="1"/>
</dbReference>
<dbReference type="Pfam" id="PF00132">
    <property type="entry name" value="Hexapep"/>
    <property type="match status" value="1"/>
</dbReference>
<dbReference type="OrthoDB" id="9814490at2"/>
<organism evidence="1 2">
    <name type="scientific">Chitinophaga oryziterrae</name>
    <dbReference type="NCBI Taxonomy" id="1031224"/>
    <lineage>
        <taxon>Bacteria</taxon>
        <taxon>Pseudomonadati</taxon>
        <taxon>Bacteroidota</taxon>
        <taxon>Chitinophagia</taxon>
        <taxon>Chitinophagales</taxon>
        <taxon>Chitinophagaceae</taxon>
        <taxon>Chitinophaga</taxon>
    </lineage>
</organism>
<reference evidence="1 2" key="1">
    <citation type="submission" date="2019-12" db="EMBL/GenBank/DDBJ databases">
        <title>The draft genomic sequence of strain Chitinophaga oryziterrae JCM 16595.</title>
        <authorList>
            <person name="Zhang X."/>
        </authorList>
    </citation>
    <scope>NUCLEOTIDE SEQUENCE [LARGE SCALE GENOMIC DNA]</scope>
    <source>
        <strain evidence="1 2">JCM 16595</strain>
    </source>
</reference>
<dbReference type="CDD" id="cd04647">
    <property type="entry name" value="LbH_MAT_like"/>
    <property type="match status" value="1"/>
</dbReference>
<evidence type="ECO:0000313" key="2">
    <source>
        <dbReference type="Proteomes" id="UP000468388"/>
    </source>
</evidence>
<keyword evidence="1" id="KW-0012">Acyltransferase</keyword>
<gene>
    <name evidence="1" type="ORF">GO495_15925</name>
</gene>
<dbReference type="AlphaFoldDB" id="A0A6N8JA21"/>
<dbReference type="Gene3D" id="2.160.10.10">
    <property type="entry name" value="Hexapeptide repeat proteins"/>
    <property type="match status" value="1"/>
</dbReference>
<keyword evidence="2" id="KW-1185">Reference proteome</keyword>
<sequence>MLINRILTKIRKMSTGLMSHFYVYNVKRKAKSCGKGLKVWKYSILNHNTYLSDYINLNGMRIYGFGKVEIGSYFHAGVHCIMISSNHNYEGEAIPYDETSIEKPIVIEDCVWIGSKVIILGGVRIGEGAIIQAGSVVVNNIPKYAIAGGNPAKVFKYRNIEHYEKLKKEKKFV</sequence>
<keyword evidence="1" id="KW-0808">Transferase</keyword>
<dbReference type="GO" id="GO:0016746">
    <property type="term" value="F:acyltransferase activity"/>
    <property type="evidence" value="ECO:0007669"/>
    <property type="project" value="UniProtKB-KW"/>
</dbReference>
<dbReference type="Proteomes" id="UP000468388">
    <property type="component" value="Unassembled WGS sequence"/>
</dbReference>
<name>A0A6N8JA21_9BACT</name>
<dbReference type="InterPro" id="IPR011004">
    <property type="entry name" value="Trimer_LpxA-like_sf"/>
</dbReference>
<dbReference type="InterPro" id="IPR051159">
    <property type="entry name" value="Hexapeptide_acetyltransf"/>
</dbReference>
<dbReference type="InterPro" id="IPR001451">
    <property type="entry name" value="Hexapep"/>
</dbReference>
<proteinExistence type="predicted"/>
<evidence type="ECO:0000313" key="1">
    <source>
        <dbReference type="EMBL" id="MVT42080.1"/>
    </source>
</evidence>